<organism evidence="2 3">
    <name type="scientific">Mesorhizobium liriopis</name>
    <dbReference type="NCBI Taxonomy" id="2953882"/>
    <lineage>
        <taxon>Bacteria</taxon>
        <taxon>Pseudomonadati</taxon>
        <taxon>Pseudomonadota</taxon>
        <taxon>Alphaproteobacteria</taxon>
        <taxon>Hyphomicrobiales</taxon>
        <taxon>Phyllobacteriaceae</taxon>
        <taxon>Mesorhizobium</taxon>
    </lineage>
</organism>
<evidence type="ECO:0000256" key="1">
    <source>
        <dbReference type="SAM" id="SignalP"/>
    </source>
</evidence>
<protein>
    <submittedName>
        <fullName evidence="2">Uncharacterized protein</fullName>
    </submittedName>
</protein>
<comment type="caution">
    <text evidence="2">The sequence shown here is derived from an EMBL/GenBank/DDBJ whole genome shotgun (WGS) entry which is preliminary data.</text>
</comment>
<keyword evidence="3" id="KW-1185">Reference proteome</keyword>
<dbReference type="EMBL" id="JAMXQS010000006">
    <property type="protein sequence ID" value="MCO6050873.1"/>
    <property type="molecule type" value="Genomic_DNA"/>
</dbReference>
<keyword evidence="1" id="KW-0732">Signal</keyword>
<gene>
    <name evidence="2" type="ORF">NGM99_13900</name>
</gene>
<proteinExistence type="predicted"/>
<feature type="chain" id="PRO_5046191427" evidence="1">
    <location>
        <begin position="24"/>
        <end position="60"/>
    </location>
</feature>
<accession>A0ABT1C8Q0</accession>
<evidence type="ECO:0000313" key="3">
    <source>
        <dbReference type="Proteomes" id="UP001205906"/>
    </source>
</evidence>
<dbReference type="RefSeq" id="WP_252819866.1">
    <property type="nucleotide sequence ID" value="NZ_JAMXQS010000006.1"/>
</dbReference>
<reference evidence="2 3" key="1">
    <citation type="submission" date="2022-06" db="EMBL/GenBank/DDBJ databases">
        <title>Mesorhizobium sp. strain RP14 Genome sequencing and assembly.</title>
        <authorList>
            <person name="Kim I."/>
        </authorList>
    </citation>
    <scope>NUCLEOTIDE SEQUENCE [LARGE SCALE GENOMIC DNA]</scope>
    <source>
        <strain evidence="3">RP14(2022)</strain>
    </source>
</reference>
<feature type="signal peptide" evidence="1">
    <location>
        <begin position="1"/>
        <end position="23"/>
    </location>
</feature>
<evidence type="ECO:0000313" key="2">
    <source>
        <dbReference type="EMBL" id="MCO6050873.1"/>
    </source>
</evidence>
<dbReference type="Proteomes" id="UP001205906">
    <property type="component" value="Unassembled WGS sequence"/>
</dbReference>
<name>A0ABT1C8Q0_9HYPH</name>
<sequence length="60" mass="6341">MTQAICILALVLIVGGVASTAAAAALKVRKRQPRNGFAGRDLESRGHCFQTGDCVEAERL</sequence>